<evidence type="ECO:0000256" key="3">
    <source>
        <dbReference type="ARBA" id="ARBA00023163"/>
    </source>
</evidence>
<dbReference type="PROSITE" id="PS01117">
    <property type="entry name" value="HTH_MARR_1"/>
    <property type="match status" value="1"/>
</dbReference>
<dbReference type="AlphaFoldDB" id="A0A5M3XSD6"/>
<gene>
    <name evidence="5" type="ORF">Aple_070630</name>
</gene>
<name>A0A5M3XSD6_9ACTN</name>
<dbReference type="PANTHER" id="PTHR39515:SF2">
    <property type="entry name" value="HTH-TYPE TRANSCRIPTIONAL REGULATOR RV0880"/>
    <property type="match status" value="1"/>
</dbReference>
<dbReference type="RefSeq" id="WP_155349020.1">
    <property type="nucleotide sequence ID" value="NZ_BLAF01000048.1"/>
</dbReference>
<comment type="caution">
    <text evidence="5">The sequence shown here is derived from an EMBL/GenBank/DDBJ whole genome shotgun (WGS) entry which is preliminary data.</text>
</comment>
<dbReference type="GO" id="GO:0003700">
    <property type="term" value="F:DNA-binding transcription factor activity"/>
    <property type="evidence" value="ECO:0007669"/>
    <property type="project" value="InterPro"/>
</dbReference>
<feature type="domain" description="HTH marR-type" evidence="4">
    <location>
        <begin position="5"/>
        <end position="140"/>
    </location>
</feature>
<evidence type="ECO:0000313" key="5">
    <source>
        <dbReference type="EMBL" id="GES24164.1"/>
    </source>
</evidence>
<dbReference type="EMBL" id="BLAF01000048">
    <property type="protein sequence ID" value="GES24164.1"/>
    <property type="molecule type" value="Genomic_DNA"/>
</dbReference>
<dbReference type="InterPro" id="IPR052526">
    <property type="entry name" value="HTH-type_Bedaq_tolerance"/>
</dbReference>
<dbReference type="OrthoDB" id="4807076at2"/>
<keyword evidence="6" id="KW-1185">Reference proteome</keyword>
<reference evidence="5 6" key="1">
    <citation type="submission" date="2019-10" db="EMBL/GenBank/DDBJ databases">
        <title>Whole genome shotgun sequence of Acrocarpospora pleiomorpha NBRC 16267.</title>
        <authorList>
            <person name="Ichikawa N."/>
            <person name="Kimura A."/>
            <person name="Kitahashi Y."/>
            <person name="Komaki H."/>
            <person name="Oguchi A."/>
        </authorList>
    </citation>
    <scope>NUCLEOTIDE SEQUENCE [LARGE SCALE GENOMIC DNA]</scope>
    <source>
        <strain evidence="5 6">NBRC 16267</strain>
    </source>
</reference>
<dbReference type="PRINTS" id="PR00598">
    <property type="entry name" value="HTHMARR"/>
</dbReference>
<dbReference type="PROSITE" id="PS50995">
    <property type="entry name" value="HTH_MARR_2"/>
    <property type="match status" value="1"/>
</dbReference>
<keyword evidence="2" id="KW-0238">DNA-binding</keyword>
<dbReference type="PANTHER" id="PTHR39515">
    <property type="entry name" value="CONSERVED PROTEIN"/>
    <property type="match status" value="1"/>
</dbReference>
<evidence type="ECO:0000313" key="6">
    <source>
        <dbReference type="Proteomes" id="UP000377595"/>
    </source>
</evidence>
<protein>
    <recommendedName>
        <fullName evidence="4">HTH marR-type domain-containing protein</fullName>
    </recommendedName>
</protein>
<dbReference type="Proteomes" id="UP000377595">
    <property type="component" value="Unassembled WGS sequence"/>
</dbReference>
<evidence type="ECO:0000259" key="4">
    <source>
        <dbReference type="PROSITE" id="PS50995"/>
    </source>
</evidence>
<dbReference type="SUPFAM" id="SSF46785">
    <property type="entry name" value="Winged helix' DNA-binding domain"/>
    <property type="match status" value="1"/>
</dbReference>
<dbReference type="InterPro" id="IPR036390">
    <property type="entry name" value="WH_DNA-bd_sf"/>
</dbReference>
<dbReference type="GO" id="GO:0003677">
    <property type="term" value="F:DNA binding"/>
    <property type="evidence" value="ECO:0007669"/>
    <property type="project" value="UniProtKB-KW"/>
</dbReference>
<dbReference type="InterPro" id="IPR000835">
    <property type="entry name" value="HTH_MarR-typ"/>
</dbReference>
<dbReference type="SMART" id="SM00347">
    <property type="entry name" value="HTH_MARR"/>
    <property type="match status" value="1"/>
</dbReference>
<accession>A0A5M3XSD6</accession>
<dbReference type="InterPro" id="IPR023187">
    <property type="entry name" value="Tscrpt_reg_MarR-type_CS"/>
</dbReference>
<evidence type="ECO:0000256" key="1">
    <source>
        <dbReference type="ARBA" id="ARBA00023015"/>
    </source>
</evidence>
<dbReference type="Pfam" id="PF12802">
    <property type="entry name" value="MarR_2"/>
    <property type="match status" value="1"/>
</dbReference>
<dbReference type="InterPro" id="IPR036388">
    <property type="entry name" value="WH-like_DNA-bd_sf"/>
</dbReference>
<keyword evidence="1" id="KW-0805">Transcription regulation</keyword>
<organism evidence="5 6">
    <name type="scientific">Acrocarpospora pleiomorpha</name>
    <dbReference type="NCBI Taxonomy" id="90975"/>
    <lineage>
        <taxon>Bacteria</taxon>
        <taxon>Bacillati</taxon>
        <taxon>Actinomycetota</taxon>
        <taxon>Actinomycetes</taxon>
        <taxon>Streptosporangiales</taxon>
        <taxon>Streptosporangiaceae</taxon>
        <taxon>Acrocarpospora</taxon>
    </lineage>
</organism>
<evidence type="ECO:0000256" key="2">
    <source>
        <dbReference type="ARBA" id="ARBA00023125"/>
    </source>
</evidence>
<dbReference type="Gene3D" id="1.10.10.10">
    <property type="entry name" value="Winged helix-like DNA-binding domain superfamily/Winged helix DNA-binding domain"/>
    <property type="match status" value="1"/>
</dbReference>
<proteinExistence type="predicted"/>
<keyword evidence="3" id="KW-0804">Transcription</keyword>
<sequence>MDHDVERLATDLHSAAIHLLRKVREVDSELGITPARLSALSVVAMGGPRTVSELAKAEQVAGPTMSRIVAALEAAGLVVRREHPQDGRAMVVHATEKGRLVMERGRVRRVGVLAARLERLPNDDRRTLEQAVRLLRSLVAGNDDSQ</sequence>